<dbReference type="Pfam" id="PF14882">
    <property type="entry name" value="INT_rpt"/>
    <property type="match status" value="14"/>
</dbReference>
<comment type="caution">
    <text evidence="3">The sequence shown here is derived from an EMBL/GenBank/DDBJ whole genome shotgun (WGS) entry which is preliminary data.</text>
</comment>
<sequence length="1780" mass="204126">MAPKKNLYKTINEASEAAKALGIGSVQEYLNRYKEDARLPQNPADKYPTDWKGFPNFLGVDNRRVRYATYEEARQAAALIGAYTGEQYKQFRRKDPLLPADPYGTYRDEWTGWGSFLPSNPEVLYYKTLGEAAIASSKLGITSSAEYKNLYSNDPMLHSNPNQYYLDWNGFPDFFDGSFVRYPTYAEAKEAAKSLGATNAEEYKQLCSVDPKLPVCPEALYPDWQTWRDYLPNSVGSKFYQTLSEAIDAVKRLGINTQSEYKVRYREDERLPSNPNAVYKGEWVGFPFFFGRSNERYPSYAEAKEATSLIGAYTAREYRAKCSVDPKLPAWPDEYYEDWAGWHDYLPKNPVSKFYPTLAEASEAAKKLGITTAESYRKLFHQDSKLPSNIWDYYKDWQGYSHFFGMQVERYTSYSKAKEAAKALGAYTSTEYLACYKNDPLLPARPEIYYPDEWTEWNAFLPPNPRRRQGKYETLAEAARAVRVLGFKTMRDYQAGYKADPKLPAQPNHFYSAEWSGWGEFIGVGDDSKDAAYYETYTLAEEAAKKLNATSRKDYWEKAKQDEKLPPYPEKVYKIGWAGWKPYLGNENISTKYETYEEARNAARALNFCSNNDYMLNYKERDPRLPGSPAGYFKDKWEGWSDYLGTSRGKDFYSFDDAKRRITELNIRSWKQYQRDYRLDPMLPSNPNVVYEDTWMGNQNFFDQSDVAAYPSLQLAKAAVRALGINSVKEYKSRYGEDPSLPSNPNIKYADEWLGFPDFFDHREPLYETITEASEAAQRLGFRSKKDYLAGYKADPRLPYSPHEKYVGKWKLWGWDAYLGVDKYKDWREAGRAAAAIGITCASDYLKLSFNDPRLPADAQSYYGDEWRGWIPFLIPEKCQSLADVKFVIKLVRIKDSQEYRDQQKLYPCLPAHPDRMFSAEWIDWFDACAIPRPYSYEEAREIASAQNLASQQEYRSFVAKSNDPRLPRYPDAIYKDEWVNWYVYLGNPEPFKTKNIYDPYIPWKESIERFMEVARGGDAKETHLCRFVRNYIQRYQLGLSPAIFLTSPRVDLNLFEEFLEDENSENSKRYIISAAKEFCDHYIRTKLTLEDEESGELVVTPNARNPFASYAYEGDGENIRLGESDKPALAFQYVHAMCEWIAPPESNCFKDLEHLHVFDADWVDIDSALIDVNDPDCVYKQEYGRTKIWCPVYWMHAYALASVPARGRQLAYNDSGEGDVEIPEIVDGKIVFQRNQSNLAGTTEQQSFVRKYPEGAFGMHFTSNKTSVRGAAYNVAWMPEALALWMVRLRRWQTKYNPITRSMPWIECTRTDLNPKQRLAKKSNCFLFRDFGDEECGHFSGRLRDRLAAALFYSQPSGLVLSKQNGKASALSAYKSDYTPHSMRVSLITAYVMEFGLPLEIIMKIAGHSAMVMTIYYVKLNEEGLRQKFAAGEKRALSNQAYAAMQMIEQNRIDEIRDTFFNNNEGVILPYVGSSPPGSFLFRDYGFCPFAGARCGDGGPLIGSTQVRQPVAAGYLGFQNCPHCRHFVTGPVFIGGLLSLANEISLQANYQFEQISSLECKIEYLKQCIEEQEDAQYETEQAGEKFDPGERNSLELKIRKLNSEMESAAKKADMFLCDIQAISRLINQSQAMINERVAAGGQSNLTQLIVQSGNELHVAIAMEETSKFHQLNEVCENAEIYESASADLAIAPRSQMIDKMIAFNNLKPKMYTLNKEQQLVIGNQLTTFILSRVESWTKMDALIEGRMRLEDLGSDEQIALTDIQSILDGGQAVIAPEVR</sequence>
<evidence type="ECO:0000313" key="3">
    <source>
        <dbReference type="EMBL" id="MFG6206167.1"/>
    </source>
</evidence>
<dbReference type="InterPro" id="IPR028229">
    <property type="entry name" value="Integrase_rpt"/>
</dbReference>
<keyword evidence="4" id="KW-1185">Reference proteome</keyword>
<evidence type="ECO:0000256" key="1">
    <source>
        <dbReference type="ARBA" id="ARBA00023172"/>
    </source>
</evidence>
<dbReference type="SUPFAM" id="SSF56349">
    <property type="entry name" value="DNA breaking-rejoining enzymes"/>
    <property type="match status" value="1"/>
</dbReference>
<accession>A0ABW7DDP2</accession>
<gene>
    <name evidence="3" type="ORF">ACGSLL_17540</name>
</gene>
<keyword evidence="1" id="KW-0233">DNA recombination</keyword>
<evidence type="ECO:0000256" key="2">
    <source>
        <dbReference type="SAM" id="Coils"/>
    </source>
</evidence>
<dbReference type="InterPro" id="IPR024965">
    <property type="entry name" value="Putative_integrase"/>
</dbReference>
<feature type="coiled-coil region" evidence="2">
    <location>
        <begin position="1556"/>
        <end position="1612"/>
    </location>
</feature>
<proteinExistence type="predicted"/>
<dbReference type="InterPro" id="IPR013762">
    <property type="entry name" value="Integrase-like_cat_sf"/>
</dbReference>
<evidence type="ECO:0000313" key="4">
    <source>
        <dbReference type="Proteomes" id="UP001605918"/>
    </source>
</evidence>
<dbReference type="Pfam" id="PF13009">
    <property type="entry name" value="Integrase_2"/>
    <property type="match status" value="1"/>
</dbReference>
<keyword evidence="2" id="KW-0175">Coiled coil</keyword>
<dbReference type="InterPro" id="IPR011010">
    <property type="entry name" value="DNA_brk_join_enz"/>
</dbReference>
<reference evidence="3 4" key="1">
    <citation type="submission" date="2024-10" db="EMBL/GenBank/DDBJ databases">
        <title>Whole genome of Pseudomonas sp Strain RB5.</title>
        <authorList>
            <person name="Selami N."/>
        </authorList>
    </citation>
    <scope>NUCLEOTIDE SEQUENCE [LARGE SCALE GENOMIC DNA]</scope>
    <source>
        <strain evidence="3 4">RB5</strain>
    </source>
</reference>
<protein>
    <submittedName>
        <fullName evidence="3">VPA1269 family protein</fullName>
    </submittedName>
</protein>
<name>A0ABW7DDP2_9PSED</name>
<dbReference type="EMBL" id="JBIEIL010000008">
    <property type="protein sequence ID" value="MFG6206167.1"/>
    <property type="molecule type" value="Genomic_DNA"/>
</dbReference>
<dbReference type="Proteomes" id="UP001605918">
    <property type="component" value="Unassembled WGS sequence"/>
</dbReference>
<dbReference type="Gene3D" id="1.10.443.10">
    <property type="entry name" value="Intergrase catalytic core"/>
    <property type="match status" value="1"/>
</dbReference>
<organism evidence="3 4">
    <name type="scientific">Pseudomonas retamae</name>
    <dbReference type="NCBI Taxonomy" id="702110"/>
    <lineage>
        <taxon>Bacteria</taxon>
        <taxon>Pseudomonadati</taxon>
        <taxon>Pseudomonadota</taxon>
        <taxon>Gammaproteobacteria</taxon>
        <taxon>Pseudomonadales</taxon>
        <taxon>Pseudomonadaceae</taxon>
        <taxon>Pseudomonas</taxon>
    </lineage>
</organism>
<dbReference type="RefSeq" id="WP_394507310.1">
    <property type="nucleotide sequence ID" value="NZ_JBIEIL010000008.1"/>
</dbReference>